<evidence type="ECO:0000313" key="4">
    <source>
        <dbReference type="EMBL" id="CAB4893559.1"/>
    </source>
</evidence>
<feature type="domain" description="NodB homology" evidence="3">
    <location>
        <begin position="79"/>
        <end position="269"/>
    </location>
</feature>
<dbReference type="PANTHER" id="PTHR10587">
    <property type="entry name" value="GLYCOSYL TRANSFERASE-RELATED"/>
    <property type="match status" value="1"/>
</dbReference>
<gene>
    <name evidence="4" type="ORF">UFOPK3516_00553</name>
</gene>
<dbReference type="Pfam" id="PF01522">
    <property type="entry name" value="Polysacc_deac_1"/>
    <property type="match status" value="1"/>
</dbReference>
<dbReference type="PANTHER" id="PTHR10587:SF133">
    <property type="entry name" value="CHITIN DEACETYLASE 1-RELATED"/>
    <property type="match status" value="1"/>
</dbReference>
<dbReference type="GO" id="GO:0046872">
    <property type="term" value="F:metal ion binding"/>
    <property type="evidence" value="ECO:0007669"/>
    <property type="project" value="UniProtKB-KW"/>
</dbReference>
<dbReference type="SUPFAM" id="SSF88713">
    <property type="entry name" value="Glycoside hydrolase/deacetylase"/>
    <property type="match status" value="1"/>
</dbReference>
<reference evidence="4" key="1">
    <citation type="submission" date="2020-05" db="EMBL/GenBank/DDBJ databases">
        <authorList>
            <person name="Chiriac C."/>
            <person name="Salcher M."/>
            <person name="Ghai R."/>
            <person name="Kavagutti S V."/>
        </authorList>
    </citation>
    <scope>NUCLEOTIDE SEQUENCE</scope>
</reference>
<dbReference type="InterPro" id="IPR011330">
    <property type="entry name" value="Glyco_hydro/deAcase_b/a-brl"/>
</dbReference>
<organism evidence="4">
    <name type="scientific">freshwater metagenome</name>
    <dbReference type="NCBI Taxonomy" id="449393"/>
    <lineage>
        <taxon>unclassified sequences</taxon>
        <taxon>metagenomes</taxon>
        <taxon>ecological metagenomes</taxon>
    </lineage>
</organism>
<dbReference type="CDD" id="cd10917">
    <property type="entry name" value="CE4_NodB_like_6s_7s"/>
    <property type="match status" value="1"/>
</dbReference>
<evidence type="ECO:0000256" key="1">
    <source>
        <dbReference type="ARBA" id="ARBA00022723"/>
    </source>
</evidence>
<name>A0A6J7FMQ1_9ZZZZ</name>
<dbReference type="InterPro" id="IPR002509">
    <property type="entry name" value="NODB_dom"/>
</dbReference>
<evidence type="ECO:0000259" key="3">
    <source>
        <dbReference type="PROSITE" id="PS51677"/>
    </source>
</evidence>
<dbReference type="GO" id="GO:0005975">
    <property type="term" value="P:carbohydrate metabolic process"/>
    <property type="evidence" value="ECO:0007669"/>
    <property type="project" value="InterPro"/>
</dbReference>
<accession>A0A6J7FMQ1</accession>
<dbReference type="PROSITE" id="PS51257">
    <property type="entry name" value="PROKAR_LIPOPROTEIN"/>
    <property type="match status" value="1"/>
</dbReference>
<dbReference type="PROSITE" id="PS51677">
    <property type="entry name" value="NODB"/>
    <property type="match status" value="1"/>
</dbReference>
<evidence type="ECO:0000256" key="2">
    <source>
        <dbReference type="ARBA" id="ARBA00022801"/>
    </source>
</evidence>
<proteinExistence type="predicted"/>
<dbReference type="AlphaFoldDB" id="A0A6J7FMQ1"/>
<sequence>MDRRTFISSAVGLGATALLCGCARLSPSDLAATALPQASLGPLPVTAPGPQVIPFDAGRIVRQGVPSGPIYGLPEGSKDIVAWTVDDGFNSDVTVAYAEFVRDSGIRMSFFVCGKAESWANAAPILRPLVESGQVQMANHTHMHSNLLNLSDGQIQADLMENHEIIRGLFGVDAKPYFRPPFGFYDDRVAAAAAGVGYTVPVLWNATLSDSGEIPPPTLMQFADRYMKADNIVLGHANAWPVTTLYPQLLRILEDRNLMAVTLNDVYGA</sequence>
<keyword evidence="2" id="KW-0378">Hydrolase</keyword>
<dbReference type="InterPro" id="IPR050248">
    <property type="entry name" value="Polysacc_deacetylase_ArnD"/>
</dbReference>
<dbReference type="GO" id="GO:0016810">
    <property type="term" value="F:hydrolase activity, acting on carbon-nitrogen (but not peptide) bonds"/>
    <property type="evidence" value="ECO:0007669"/>
    <property type="project" value="InterPro"/>
</dbReference>
<dbReference type="Gene3D" id="3.20.20.370">
    <property type="entry name" value="Glycoside hydrolase/deacetylase"/>
    <property type="match status" value="1"/>
</dbReference>
<dbReference type="GO" id="GO:0016020">
    <property type="term" value="C:membrane"/>
    <property type="evidence" value="ECO:0007669"/>
    <property type="project" value="TreeGrafter"/>
</dbReference>
<dbReference type="EMBL" id="CAFBMB010000028">
    <property type="protein sequence ID" value="CAB4893559.1"/>
    <property type="molecule type" value="Genomic_DNA"/>
</dbReference>
<protein>
    <submittedName>
        <fullName evidence="4">Unannotated protein</fullName>
    </submittedName>
</protein>
<keyword evidence="1" id="KW-0479">Metal-binding</keyword>